<dbReference type="InterPro" id="IPR022025">
    <property type="entry name" value="Amidoligase_2"/>
</dbReference>
<proteinExistence type="predicted"/>
<name>A0A352IWI0_9GAMM</name>
<evidence type="ECO:0000313" key="2">
    <source>
        <dbReference type="Proteomes" id="UP000263489"/>
    </source>
</evidence>
<dbReference type="EMBL" id="DNNA01000261">
    <property type="protein sequence ID" value="HBC35813.1"/>
    <property type="molecule type" value="Genomic_DNA"/>
</dbReference>
<reference evidence="1 2" key="1">
    <citation type="journal article" date="2018" name="Nat. Biotechnol.">
        <title>A standardized bacterial taxonomy based on genome phylogeny substantially revises the tree of life.</title>
        <authorList>
            <person name="Parks D.H."/>
            <person name="Chuvochina M."/>
            <person name="Waite D.W."/>
            <person name="Rinke C."/>
            <person name="Skarshewski A."/>
            <person name="Chaumeil P.A."/>
            <person name="Hugenholtz P."/>
        </authorList>
    </citation>
    <scope>NUCLEOTIDE SEQUENCE [LARGE SCALE GENOMIC DNA]</scope>
    <source>
        <strain evidence="1">UBA9380</strain>
    </source>
</reference>
<dbReference type="AlphaFoldDB" id="A0A352IWI0"/>
<dbReference type="Pfam" id="PF12224">
    <property type="entry name" value="Amidoligase_2"/>
    <property type="match status" value="1"/>
</dbReference>
<protein>
    <submittedName>
        <fullName evidence="1">Uncharacterized protein</fullName>
    </submittedName>
</protein>
<evidence type="ECO:0000313" key="1">
    <source>
        <dbReference type="EMBL" id="HBC35813.1"/>
    </source>
</evidence>
<accession>A0A352IWI0</accession>
<dbReference type="Proteomes" id="UP000263489">
    <property type="component" value="Unassembled WGS sequence"/>
</dbReference>
<gene>
    <name evidence="1" type="ORF">DC045_16225</name>
</gene>
<sequence length="194" mass="23423">SRDAIYFAFGLQLNPELPDLSPETLVRYFQAFAALYEWLKHRHQLDVSRKFTTYIEPWHGRYTELLMEDNYQPNLGELMEDYLEFNPTRNRALDLLPLFAHLDKERLERHVQDPRIKSRPTLHYRLPDCDIDNPGWHFSTVWNDWVVLEQLANNPDDLADMRQLFRERRKLNLHNLTHSWRETTDDWLAKNGYV</sequence>
<comment type="caution">
    <text evidence="1">The sequence shown here is derived from an EMBL/GenBank/DDBJ whole genome shotgun (WGS) entry which is preliminary data.</text>
</comment>
<feature type="non-terminal residue" evidence="1">
    <location>
        <position position="1"/>
    </location>
</feature>
<organism evidence="1 2">
    <name type="scientific">Marinobacter adhaerens</name>
    <dbReference type="NCBI Taxonomy" id="1033846"/>
    <lineage>
        <taxon>Bacteria</taxon>
        <taxon>Pseudomonadati</taxon>
        <taxon>Pseudomonadota</taxon>
        <taxon>Gammaproteobacteria</taxon>
        <taxon>Pseudomonadales</taxon>
        <taxon>Marinobacteraceae</taxon>
        <taxon>Marinobacter</taxon>
    </lineage>
</organism>